<keyword evidence="1" id="KW-0472">Membrane</keyword>
<proteinExistence type="predicted"/>
<organism evidence="2 3">
    <name type="scientific">Salmonella enterica I</name>
    <dbReference type="NCBI Taxonomy" id="59201"/>
    <lineage>
        <taxon>Bacteria</taxon>
        <taxon>Pseudomonadati</taxon>
        <taxon>Pseudomonadota</taxon>
        <taxon>Gammaproteobacteria</taxon>
        <taxon>Enterobacterales</taxon>
        <taxon>Enterobacteriaceae</taxon>
        <taxon>Salmonella</taxon>
    </lineage>
</organism>
<dbReference type="AlphaFoldDB" id="A0A3S4LXV1"/>
<dbReference type="Pfam" id="PF22868">
    <property type="entry name" value="YmiA-like"/>
    <property type="match status" value="1"/>
</dbReference>
<reference evidence="2 3" key="1">
    <citation type="submission" date="2018-12" db="EMBL/GenBank/DDBJ databases">
        <authorList>
            <consortium name="Pathogen Informatics"/>
        </authorList>
    </citation>
    <scope>NUCLEOTIDE SEQUENCE [LARGE SCALE GENOMIC DNA]</scope>
    <source>
        <strain evidence="2 3">NCTC6754</strain>
    </source>
</reference>
<dbReference type="InterPro" id="IPR047744">
    <property type="entry name" value="YmiA_put-like"/>
</dbReference>
<dbReference type="Proteomes" id="UP000269208">
    <property type="component" value="Chromosome"/>
</dbReference>
<evidence type="ECO:0000313" key="2">
    <source>
        <dbReference type="EMBL" id="VEB58912.1"/>
    </source>
</evidence>
<dbReference type="EMBL" id="LR134190">
    <property type="protein sequence ID" value="VEB58912.1"/>
    <property type="molecule type" value="Genomic_DNA"/>
</dbReference>
<evidence type="ECO:0000313" key="3">
    <source>
        <dbReference type="Proteomes" id="UP000269208"/>
    </source>
</evidence>
<name>A0A3S4LXV1_SALET</name>
<evidence type="ECO:0000256" key="1">
    <source>
        <dbReference type="SAM" id="Phobius"/>
    </source>
</evidence>
<gene>
    <name evidence="2" type="primary">SBOV17311</name>
    <name evidence="2" type="ORF">NCTC6754_05654</name>
</gene>
<dbReference type="NCBIfam" id="NF000536">
    <property type="entry name" value="YmiA"/>
    <property type="match status" value="1"/>
</dbReference>
<accession>A0A3S4LXV1</accession>
<keyword evidence="1" id="KW-1133">Transmembrane helix</keyword>
<keyword evidence="1" id="KW-0812">Transmembrane</keyword>
<feature type="transmembrane region" description="Helical" evidence="1">
    <location>
        <begin position="40"/>
        <end position="62"/>
    </location>
</feature>
<protein>
    <submittedName>
        <fullName evidence="2">Uncharacterized protein</fullName>
    </submittedName>
</protein>
<sequence>MINCTDCLVLKMISDTDSMRLVMPSENQEPRRDPELKRKAWLAVFCGFCVVLGSGSACYLALVGLSEHYVGTRARGRAPDSIW</sequence>